<reference evidence="1 2" key="1">
    <citation type="submission" date="2018-07" db="EMBL/GenBank/DDBJ databases">
        <title>Genome sequencing of Moraxellaceae gen. HYN0046.</title>
        <authorList>
            <person name="Kim M."/>
            <person name="Yi H."/>
        </authorList>
    </citation>
    <scope>NUCLEOTIDE SEQUENCE [LARGE SCALE GENOMIC DNA]</scope>
    <source>
        <strain evidence="1 2">HYN0046</strain>
    </source>
</reference>
<dbReference type="Gene3D" id="2.160.20.10">
    <property type="entry name" value="Single-stranded right-handed beta-helix, Pectin lyase-like"/>
    <property type="match status" value="1"/>
</dbReference>
<gene>
    <name evidence="1" type="ORF">HYN46_13905</name>
</gene>
<dbReference type="Proteomes" id="UP000253940">
    <property type="component" value="Chromosome"/>
</dbReference>
<keyword evidence="2" id="KW-1185">Reference proteome</keyword>
<protein>
    <recommendedName>
        <fullName evidence="3">Pectate lyase superfamily protein domain-containing protein</fullName>
    </recommendedName>
</protein>
<dbReference type="InterPro" id="IPR006626">
    <property type="entry name" value="PbH1"/>
</dbReference>
<evidence type="ECO:0000313" key="1">
    <source>
        <dbReference type="EMBL" id="AXI03831.1"/>
    </source>
</evidence>
<proteinExistence type="predicted"/>
<dbReference type="EMBL" id="CP031222">
    <property type="protein sequence ID" value="AXI03831.1"/>
    <property type="molecule type" value="Genomic_DNA"/>
</dbReference>
<dbReference type="InterPro" id="IPR012334">
    <property type="entry name" value="Pectin_lyas_fold"/>
</dbReference>
<dbReference type="AlphaFoldDB" id="A0A345P972"/>
<dbReference type="OrthoDB" id="2479530at2"/>
<name>A0A345P972_9GAMM</name>
<evidence type="ECO:0008006" key="3">
    <source>
        <dbReference type="Google" id="ProtNLM"/>
    </source>
</evidence>
<dbReference type="InterPro" id="IPR011050">
    <property type="entry name" value="Pectin_lyase_fold/virulence"/>
</dbReference>
<sequence>MATSVFDYMSAAQIADVQAGSASIDVSTAINTAIGANTGDLSFPPGIYLLNSTINVNKSNLNLIGSGKGATTLTSGNATQDIITVSALSNNNVIRSLSITSKVAKTGGAAISVSNCHDVRISDIRIDNVYNGIVFDGGAQQYLYFLDNFEINGGYIGVLVGPSTNVQDLWIDSGSIANTTNDGVLLLRVTGIYMSKVDIMGAQKHGLEMYPPTGFYVSGFFTNVLCDTCANHGWAIGTNGGTTAEVLMTDCWGSSCGNGTTQYHGLYVDEGVSGGRVSVVKINGGSFMNNWNNGIKLQKGDAVTLSGTQVLCNNVSQTASVGGLQVSNAFGNVNITGGFYANAGLEFTNRQNYGISIDSGYSGLCSILGSHVTPNLIGGMNLPSSLPSGLKVITCAGFNTVNKGSGKLSAGSSFVIVNHNLNVTPKIEELSIDISGNPTAAGLGNIWIDPSTLNATSFKVIANTVASGDLYFNWQAHTLGA</sequence>
<accession>A0A345P972</accession>
<evidence type="ECO:0000313" key="2">
    <source>
        <dbReference type="Proteomes" id="UP000253940"/>
    </source>
</evidence>
<dbReference type="SUPFAM" id="SSF51126">
    <property type="entry name" value="Pectin lyase-like"/>
    <property type="match status" value="1"/>
</dbReference>
<dbReference type="SMART" id="SM00710">
    <property type="entry name" value="PbH1"/>
    <property type="match status" value="8"/>
</dbReference>
<organism evidence="1 2">
    <name type="scientific">Aquirhabdus parva</name>
    <dbReference type="NCBI Taxonomy" id="2283318"/>
    <lineage>
        <taxon>Bacteria</taxon>
        <taxon>Pseudomonadati</taxon>
        <taxon>Pseudomonadota</taxon>
        <taxon>Gammaproteobacteria</taxon>
        <taxon>Moraxellales</taxon>
        <taxon>Moraxellaceae</taxon>
        <taxon>Aquirhabdus</taxon>
    </lineage>
</organism>
<dbReference type="KEGG" id="mbah:HYN46_13905"/>
<dbReference type="RefSeq" id="WP_114899939.1">
    <property type="nucleotide sequence ID" value="NZ_CP031222.1"/>
</dbReference>